<comment type="similarity">
    <text evidence="12">Belongs to the pannexin family.</text>
</comment>
<protein>
    <recommendedName>
        <fullName evidence="12">Innexin</fullName>
    </recommendedName>
</protein>
<dbReference type="GO" id="GO:0007602">
    <property type="term" value="P:phototransduction"/>
    <property type="evidence" value="ECO:0007669"/>
    <property type="project" value="TreeGrafter"/>
</dbReference>
<dbReference type="GO" id="GO:0005921">
    <property type="term" value="C:gap junction"/>
    <property type="evidence" value="ECO:0007669"/>
    <property type="project" value="UniProtKB-SubCell"/>
</dbReference>
<evidence type="ECO:0000256" key="7">
    <source>
        <dbReference type="ARBA" id="ARBA00022949"/>
    </source>
</evidence>
<keyword evidence="7" id="KW-0965">Cell junction</keyword>
<dbReference type="GO" id="GO:0034220">
    <property type="term" value="P:monoatomic ion transmembrane transport"/>
    <property type="evidence" value="ECO:0007669"/>
    <property type="project" value="UniProtKB-KW"/>
</dbReference>
<comment type="function">
    <text evidence="12">Structural component of the gap junctions.</text>
</comment>
<evidence type="ECO:0000256" key="9">
    <source>
        <dbReference type="ARBA" id="ARBA00023065"/>
    </source>
</evidence>
<feature type="transmembrane region" description="Helical" evidence="12">
    <location>
        <begin position="186"/>
        <end position="206"/>
    </location>
</feature>
<dbReference type="AlphaFoldDB" id="A0AAD8ACS6"/>
<feature type="transmembrane region" description="Helical" evidence="12">
    <location>
        <begin position="32"/>
        <end position="54"/>
    </location>
</feature>
<evidence type="ECO:0000256" key="5">
    <source>
        <dbReference type="ARBA" id="ARBA00022692"/>
    </source>
</evidence>
<keyword evidence="6" id="KW-0303">Gap junction</keyword>
<evidence type="ECO:0000256" key="1">
    <source>
        <dbReference type="ARBA" id="ARBA00004610"/>
    </source>
</evidence>
<dbReference type="PROSITE" id="PS51013">
    <property type="entry name" value="PANNEXIN"/>
    <property type="match status" value="1"/>
</dbReference>
<evidence type="ECO:0000256" key="2">
    <source>
        <dbReference type="ARBA" id="ARBA00004651"/>
    </source>
</evidence>
<dbReference type="Proteomes" id="UP001233999">
    <property type="component" value="Unassembled WGS sequence"/>
</dbReference>
<keyword evidence="5 12" id="KW-0812">Transmembrane</keyword>
<sequence>MSVFGLVSGIAGFVKVRFLQDKEIIDNAVFRFHYRVTSAILFLFCILCTANSLIGNPIDCLVGNEFKDKEKVINTYCWITSTFTLPRATGEIGTHLAAPGVAPLDSSGNNEPVYHSYYQWVPFVLFLQGILFYMPHWFWKSWEEGKIRNITDGLRGPTIDISETKDSQKTLVKYLVDTMHFHNGYAFSYVFCELLNLMNVVGNIYFVDKFLGGIFLTYGTKVIEFSTMEQSNRTDPMIALFPRITKCTVLVYGNTGTIQDHDYICVLPVNILNEKIFIFMWFWFILLSALSALTLFYSIIIMIYPPLRKFVLARRFRYRVPNGISSILEKAQLGDYFVLHLLGRNICVTVFHEILNELSEVLHDYKPIM</sequence>
<keyword evidence="9 12" id="KW-0406">Ion transport</keyword>
<evidence type="ECO:0000256" key="12">
    <source>
        <dbReference type="RuleBase" id="RU010713"/>
    </source>
</evidence>
<evidence type="ECO:0000313" key="13">
    <source>
        <dbReference type="EMBL" id="KAJ9596325.1"/>
    </source>
</evidence>
<comment type="subcellular location">
    <subcellularLocation>
        <location evidence="1">Cell junction</location>
        <location evidence="1">Gap junction</location>
    </subcellularLocation>
    <subcellularLocation>
        <location evidence="2 12">Cell membrane</location>
        <topology evidence="2 12">Multi-pass membrane protein</topology>
    </subcellularLocation>
</comment>
<evidence type="ECO:0000256" key="3">
    <source>
        <dbReference type="ARBA" id="ARBA00022448"/>
    </source>
</evidence>
<dbReference type="PANTHER" id="PTHR11893">
    <property type="entry name" value="INNEXIN"/>
    <property type="match status" value="1"/>
</dbReference>
<organism evidence="13 14">
    <name type="scientific">Diploptera punctata</name>
    <name type="common">Pacific beetle cockroach</name>
    <dbReference type="NCBI Taxonomy" id="6984"/>
    <lineage>
        <taxon>Eukaryota</taxon>
        <taxon>Metazoa</taxon>
        <taxon>Ecdysozoa</taxon>
        <taxon>Arthropoda</taxon>
        <taxon>Hexapoda</taxon>
        <taxon>Insecta</taxon>
        <taxon>Pterygota</taxon>
        <taxon>Neoptera</taxon>
        <taxon>Polyneoptera</taxon>
        <taxon>Dictyoptera</taxon>
        <taxon>Blattodea</taxon>
        <taxon>Blaberoidea</taxon>
        <taxon>Blaberidae</taxon>
        <taxon>Diplopterinae</taxon>
        <taxon>Diploptera</taxon>
    </lineage>
</organism>
<proteinExistence type="inferred from homology"/>
<keyword evidence="14" id="KW-1185">Reference proteome</keyword>
<comment type="caution">
    <text evidence="13">The sequence shown here is derived from an EMBL/GenBank/DDBJ whole genome shotgun (WGS) entry which is preliminary data.</text>
</comment>
<dbReference type="EMBL" id="JASPKZ010001995">
    <property type="protein sequence ID" value="KAJ9596325.1"/>
    <property type="molecule type" value="Genomic_DNA"/>
</dbReference>
<keyword evidence="3 12" id="KW-0813">Transport</keyword>
<dbReference type="InterPro" id="IPR000990">
    <property type="entry name" value="Innexin"/>
</dbReference>
<evidence type="ECO:0000256" key="11">
    <source>
        <dbReference type="ARBA" id="ARBA00023303"/>
    </source>
</evidence>
<evidence type="ECO:0000256" key="6">
    <source>
        <dbReference type="ARBA" id="ARBA00022868"/>
    </source>
</evidence>
<gene>
    <name evidence="12" type="primary">inx</name>
    <name evidence="13" type="ORF">L9F63_012658</name>
</gene>
<reference evidence="13" key="2">
    <citation type="submission" date="2023-05" db="EMBL/GenBank/DDBJ databases">
        <authorList>
            <person name="Fouks B."/>
        </authorList>
    </citation>
    <scope>NUCLEOTIDE SEQUENCE</scope>
    <source>
        <strain evidence="13">Stay&amp;Tobe</strain>
        <tissue evidence="13">Testes</tissue>
    </source>
</reference>
<feature type="transmembrane region" description="Helical" evidence="12">
    <location>
        <begin position="117"/>
        <end position="139"/>
    </location>
</feature>
<accession>A0AAD8ACS6</accession>
<evidence type="ECO:0000256" key="10">
    <source>
        <dbReference type="ARBA" id="ARBA00023136"/>
    </source>
</evidence>
<name>A0AAD8ACS6_DIPPU</name>
<keyword evidence="8 12" id="KW-1133">Transmembrane helix</keyword>
<dbReference type="PANTHER" id="PTHR11893:SF37">
    <property type="entry name" value="INNEXIN INX3"/>
    <property type="match status" value="1"/>
</dbReference>
<evidence type="ECO:0000256" key="4">
    <source>
        <dbReference type="ARBA" id="ARBA00022475"/>
    </source>
</evidence>
<reference evidence="13" key="1">
    <citation type="journal article" date="2023" name="IScience">
        <title>Live-bearing cockroach genome reveals convergent evolutionary mechanisms linked to viviparity in insects and beyond.</title>
        <authorList>
            <person name="Fouks B."/>
            <person name="Harrison M.C."/>
            <person name="Mikhailova A.A."/>
            <person name="Marchal E."/>
            <person name="English S."/>
            <person name="Carruthers M."/>
            <person name="Jennings E.C."/>
            <person name="Chiamaka E.L."/>
            <person name="Frigard R.A."/>
            <person name="Pippel M."/>
            <person name="Attardo G.M."/>
            <person name="Benoit J.B."/>
            <person name="Bornberg-Bauer E."/>
            <person name="Tobe S.S."/>
        </authorList>
    </citation>
    <scope>NUCLEOTIDE SEQUENCE</scope>
    <source>
        <strain evidence="13">Stay&amp;Tobe</strain>
    </source>
</reference>
<dbReference type="PRINTS" id="PR01262">
    <property type="entry name" value="INNEXIN"/>
</dbReference>
<evidence type="ECO:0000256" key="8">
    <source>
        <dbReference type="ARBA" id="ARBA00022989"/>
    </source>
</evidence>
<dbReference type="Pfam" id="PF00876">
    <property type="entry name" value="Innexin"/>
    <property type="match status" value="1"/>
</dbReference>
<dbReference type="GO" id="GO:0005886">
    <property type="term" value="C:plasma membrane"/>
    <property type="evidence" value="ECO:0007669"/>
    <property type="project" value="UniProtKB-SubCell"/>
</dbReference>
<dbReference type="GO" id="GO:0005243">
    <property type="term" value="F:gap junction channel activity"/>
    <property type="evidence" value="ECO:0007669"/>
    <property type="project" value="TreeGrafter"/>
</dbReference>
<keyword evidence="11 12" id="KW-0407">Ion channel</keyword>
<keyword evidence="4" id="KW-1003">Cell membrane</keyword>
<keyword evidence="10 12" id="KW-0472">Membrane</keyword>
<feature type="transmembrane region" description="Helical" evidence="12">
    <location>
        <begin position="276"/>
        <end position="307"/>
    </location>
</feature>
<evidence type="ECO:0000313" key="14">
    <source>
        <dbReference type="Proteomes" id="UP001233999"/>
    </source>
</evidence>